<dbReference type="Gene3D" id="2.60.40.420">
    <property type="entry name" value="Cupredoxins - blue copper proteins"/>
    <property type="match status" value="1"/>
</dbReference>
<feature type="signal peptide" evidence="1">
    <location>
        <begin position="1"/>
        <end position="28"/>
    </location>
</feature>
<evidence type="ECO:0000313" key="2">
    <source>
        <dbReference type="EMBL" id="KAH9319097.1"/>
    </source>
</evidence>
<dbReference type="InterPro" id="IPR008972">
    <property type="entry name" value="Cupredoxin"/>
</dbReference>
<reference evidence="2 3" key="1">
    <citation type="journal article" date="2021" name="Nat. Plants">
        <title>The Taxus genome provides insights into paclitaxel biosynthesis.</title>
        <authorList>
            <person name="Xiong X."/>
            <person name="Gou J."/>
            <person name="Liao Q."/>
            <person name="Li Y."/>
            <person name="Zhou Q."/>
            <person name="Bi G."/>
            <person name="Li C."/>
            <person name="Du R."/>
            <person name="Wang X."/>
            <person name="Sun T."/>
            <person name="Guo L."/>
            <person name="Liang H."/>
            <person name="Lu P."/>
            <person name="Wu Y."/>
            <person name="Zhang Z."/>
            <person name="Ro D.K."/>
            <person name="Shang Y."/>
            <person name="Huang S."/>
            <person name="Yan J."/>
        </authorList>
    </citation>
    <scope>NUCLEOTIDE SEQUENCE [LARGE SCALE GENOMIC DNA]</scope>
    <source>
        <strain evidence="2">Ta-2019</strain>
    </source>
</reference>
<dbReference type="AlphaFoldDB" id="A0AA38GCY1"/>
<feature type="non-terminal residue" evidence="2">
    <location>
        <position position="76"/>
    </location>
</feature>
<gene>
    <name evidence="2" type="ORF">KI387_020866</name>
</gene>
<evidence type="ECO:0008006" key="4">
    <source>
        <dbReference type="Google" id="ProtNLM"/>
    </source>
</evidence>
<comment type="caution">
    <text evidence="2">The sequence shown here is derived from an EMBL/GenBank/DDBJ whole genome shotgun (WGS) entry which is preliminary data.</text>
</comment>
<organism evidence="2 3">
    <name type="scientific">Taxus chinensis</name>
    <name type="common">Chinese yew</name>
    <name type="synonym">Taxus wallichiana var. chinensis</name>
    <dbReference type="NCBI Taxonomy" id="29808"/>
    <lineage>
        <taxon>Eukaryota</taxon>
        <taxon>Viridiplantae</taxon>
        <taxon>Streptophyta</taxon>
        <taxon>Embryophyta</taxon>
        <taxon>Tracheophyta</taxon>
        <taxon>Spermatophyta</taxon>
        <taxon>Pinopsida</taxon>
        <taxon>Pinidae</taxon>
        <taxon>Conifers II</taxon>
        <taxon>Cupressales</taxon>
        <taxon>Taxaceae</taxon>
        <taxon>Taxus</taxon>
    </lineage>
</organism>
<dbReference type="Proteomes" id="UP000824469">
    <property type="component" value="Unassembled WGS sequence"/>
</dbReference>
<name>A0AA38GCY1_TAXCH</name>
<proteinExistence type="predicted"/>
<evidence type="ECO:0000313" key="3">
    <source>
        <dbReference type="Proteomes" id="UP000824469"/>
    </source>
</evidence>
<dbReference type="SUPFAM" id="SSF49503">
    <property type="entry name" value="Cupredoxins"/>
    <property type="match status" value="1"/>
</dbReference>
<sequence length="76" mass="7703">MGGGRGSALNMLVVVAVVAAMAVVQVQAATYVVGGSQGWNIQIQKSPWAAGKIFKAGDVLGKPVLNPSIINSAIIL</sequence>
<keyword evidence="1" id="KW-0732">Signal</keyword>
<keyword evidence="3" id="KW-1185">Reference proteome</keyword>
<protein>
    <recommendedName>
        <fullName evidence="4">Phytocyanin domain-containing protein</fullName>
    </recommendedName>
</protein>
<evidence type="ECO:0000256" key="1">
    <source>
        <dbReference type="SAM" id="SignalP"/>
    </source>
</evidence>
<dbReference type="EMBL" id="JAHRHJ020000004">
    <property type="protein sequence ID" value="KAH9319097.1"/>
    <property type="molecule type" value="Genomic_DNA"/>
</dbReference>
<accession>A0AA38GCY1</accession>
<feature type="chain" id="PRO_5041349183" description="Phytocyanin domain-containing protein" evidence="1">
    <location>
        <begin position="29"/>
        <end position="76"/>
    </location>
</feature>